<feature type="region of interest" description="Disordered" evidence="1">
    <location>
        <begin position="157"/>
        <end position="178"/>
    </location>
</feature>
<reference evidence="3" key="1">
    <citation type="journal article" date="2013" name="Nat. Genet.">
        <title>The draft genomes of soft-shell turtle and green sea turtle yield insights into the development and evolution of the turtle-specific body plan.</title>
        <authorList>
            <person name="Wang Z."/>
            <person name="Pascual-Anaya J."/>
            <person name="Zadissa A."/>
            <person name="Li W."/>
            <person name="Niimura Y."/>
            <person name="Huang Z."/>
            <person name="Li C."/>
            <person name="White S."/>
            <person name="Xiong Z."/>
            <person name="Fang D."/>
            <person name="Wang B."/>
            <person name="Ming Y."/>
            <person name="Chen Y."/>
            <person name="Zheng Y."/>
            <person name="Kuraku S."/>
            <person name="Pignatelli M."/>
            <person name="Herrero J."/>
            <person name="Beal K."/>
            <person name="Nozawa M."/>
            <person name="Li Q."/>
            <person name="Wang J."/>
            <person name="Zhang H."/>
            <person name="Yu L."/>
            <person name="Shigenobu S."/>
            <person name="Wang J."/>
            <person name="Liu J."/>
            <person name="Flicek P."/>
            <person name="Searle S."/>
            <person name="Wang J."/>
            <person name="Kuratani S."/>
            <person name="Yin Y."/>
            <person name="Aken B."/>
            <person name="Zhang G."/>
            <person name="Irie N."/>
        </authorList>
    </citation>
    <scope>NUCLEOTIDE SEQUENCE [LARGE SCALE GENOMIC DNA]</scope>
</reference>
<keyword evidence="3" id="KW-1185">Reference proteome</keyword>
<dbReference type="AlphaFoldDB" id="M7BT95"/>
<evidence type="ECO:0000256" key="1">
    <source>
        <dbReference type="SAM" id="MobiDB-lite"/>
    </source>
</evidence>
<organism evidence="2 3">
    <name type="scientific">Chelonia mydas</name>
    <name type="common">Green sea-turtle</name>
    <name type="synonym">Chelonia agassizi</name>
    <dbReference type="NCBI Taxonomy" id="8469"/>
    <lineage>
        <taxon>Eukaryota</taxon>
        <taxon>Metazoa</taxon>
        <taxon>Chordata</taxon>
        <taxon>Craniata</taxon>
        <taxon>Vertebrata</taxon>
        <taxon>Euteleostomi</taxon>
        <taxon>Archelosauria</taxon>
        <taxon>Testudinata</taxon>
        <taxon>Testudines</taxon>
        <taxon>Cryptodira</taxon>
        <taxon>Durocryptodira</taxon>
        <taxon>Americhelydia</taxon>
        <taxon>Chelonioidea</taxon>
        <taxon>Cheloniidae</taxon>
        <taxon>Chelonia</taxon>
    </lineage>
</organism>
<protein>
    <submittedName>
        <fullName evidence="2">Uncharacterized protein</fullName>
    </submittedName>
</protein>
<name>M7BT95_CHEMY</name>
<accession>M7BT95</accession>
<feature type="region of interest" description="Disordered" evidence="1">
    <location>
        <begin position="1"/>
        <end position="38"/>
    </location>
</feature>
<proteinExistence type="predicted"/>
<evidence type="ECO:0000313" key="3">
    <source>
        <dbReference type="Proteomes" id="UP000031443"/>
    </source>
</evidence>
<dbReference type="Proteomes" id="UP000031443">
    <property type="component" value="Unassembled WGS sequence"/>
</dbReference>
<gene>
    <name evidence="2" type="ORF">UY3_02324</name>
</gene>
<sequence>MAWPSGPGTIDSGPDRRSFKSAVNTSTDPDIGSSSGTISGTDDGTVCSIYGGAACGTVSGTFCGTAPCSPGQAHSVTVTFPIAPPVQLTVPAPVPAAPSCGLIGTDGILATPVAGLRTMSLLDSLGLSGSGTGLQGRLGGIRSPCSHLSDVGVMPHPQGSGGSSMGQGSWAFTPRHSI</sequence>
<dbReference type="EMBL" id="KB511953">
    <property type="protein sequence ID" value="EMP40424.1"/>
    <property type="molecule type" value="Genomic_DNA"/>
</dbReference>
<evidence type="ECO:0000313" key="2">
    <source>
        <dbReference type="EMBL" id="EMP40424.1"/>
    </source>
</evidence>